<proteinExistence type="predicted"/>
<comment type="caution">
    <text evidence="1">The sequence shown here is derived from an EMBL/GenBank/DDBJ whole genome shotgun (WGS) entry which is preliminary data.</text>
</comment>
<evidence type="ECO:0000313" key="1">
    <source>
        <dbReference type="EMBL" id="KAJ0009796.1"/>
    </source>
</evidence>
<accession>A0ACC0X2D4</accession>
<keyword evidence="2" id="KW-1185">Reference proteome</keyword>
<name>A0ACC0X2D4_9ROSI</name>
<protein>
    <submittedName>
        <fullName evidence="1">Uncharacterized protein</fullName>
    </submittedName>
</protein>
<reference evidence="2" key="1">
    <citation type="journal article" date="2023" name="G3 (Bethesda)">
        <title>Genome assembly and association tests identify interacting loci associated with vigor, precocity, and sex in interspecific pistachio rootstocks.</title>
        <authorList>
            <person name="Palmer W."/>
            <person name="Jacygrad E."/>
            <person name="Sagayaradj S."/>
            <person name="Cavanaugh K."/>
            <person name="Han R."/>
            <person name="Bertier L."/>
            <person name="Beede B."/>
            <person name="Kafkas S."/>
            <person name="Golino D."/>
            <person name="Preece J."/>
            <person name="Michelmore R."/>
        </authorList>
    </citation>
    <scope>NUCLEOTIDE SEQUENCE [LARGE SCALE GENOMIC DNA]</scope>
</reference>
<sequence length="410" mass="44973">MDTIINFHFKRFTKTLIFLLPCFLCIYSQASLLPPLPLIPDLLSFLDLRLALIYPIIQTFKDTITSDPLGITSTWVGSDVCNYTGFYCDHPPDNESATALASIDLNSFGLEAPTLDGFLDRLPDLALFHANSNKFSGSLPGKLAKLPFLYELDVSNNKFSGPFPQEILQMSGLSFLDIRYNFFSGPVPPQLFLLKLEILFLNNNNFGQTLPDTLGSTPARYITLANNKFTGPIPSSIGKASATLQEVLFLNNLLSGCLPYELGFLKEATVIDASNNLLTGPLPRSLGCLGKIEQLNFAGNLLYGQVPEVLCAAGSLVKLSLSNNYFTLVGPLCKNLVDSGVLDVTRNCIPNLPNQRSAAECASFSSRPRTCPRPSTFNTIPCKVKPMSNPETRTKKNSVTYSALERHRVP</sequence>
<organism evidence="1 2">
    <name type="scientific">Pistacia integerrima</name>
    <dbReference type="NCBI Taxonomy" id="434235"/>
    <lineage>
        <taxon>Eukaryota</taxon>
        <taxon>Viridiplantae</taxon>
        <taxon>Streptophyta</taxon>
        <taxon>Embryophyta</taxon>
        <taxon>Tracheophyta</taxon>
        <taxon>Spermatophyta</taxon>
        <taxon>Magnoliopsida</taxon>
        <taxon>eudicotyledons</taxon>
        <taxon>Gunneridae</taxon>
        <taxon>Pentapetalae</taxon>
        <taxon>rosids</taxon>
        <taxon>malvids</taxon>
        <taxon>Sapindales</taxon>
        <taxon>Anacardiaceae</taxon>
        <taxon>Pistacia</taxon>
    </lineage>
</organism>
<evidence type="ECO:0000313" key="2">
    <source>
        <dbReference type="Proteomes" id="UP001163603"/>
    </source>
</evidence>
<dbReference type="EMBL" id="CM047749">
    <property type="protein sequence ID" value="KAJ0009796.1"/>
    <property type="molecule type" value="Genomic_DNA"/>
</dbReference>
<gene>
    <name evidence="1" type="ORF">Pint_33896</name>
</gene>
<dbReference type="Proteomes" id="UP001163603">
    <property type="component" value="Chromosome 14"/>
</dbReference>